<keyword evidence="4" id="KW-1185">Reference proteome</keyword>
<dbReference type="AlphaFoldDB" id="A0AAP0LNF3"/>
<dbReference type="InterPro" id="IPR052584">
    <property type="entry name" value="U2_snRNP_Complex_Component"/>
</dbReference>
<feature type="region of interest" description="Disordered" evidence="1">
    <location>
        <begin position="332"/>
        <end position="374"/>
    </location>
</feature>
<evidence type="ECO:0000313" key="3">
    <source>
        <dbReference type="EMBL" id="KAK9181202.1"/>
    </source>
</evidence>
<accession>A0AAP0LNF3</accession>
<feature type="compositionally biased region" description="Basic and acidic residues" evidence="1">
    <location>
        <begin position="66"/>
        <end position="75"/>
    </location>
</feature>
<comment type="caution">
    <text evidence="3">The sequence shown here is derived from an EMBL/GenBank/DDBJ whole genome shotgun (WGS) entry which is preliminary data.</text>
</comment>
<feature type="region of interest" description="Disordered" evidence="1">
    <location>
        <begin position="52"/>
        <end position="84"/>
    </location>
</feature>
<feature type="compositionally biased region" description="Basic and acidic residues" evidence="1">
    <location>
        <begin position="332"/>
        <end position="368"/>
    </location>
</feature>
<reference evidence="3 4" key="1">
    <citation type="submission" date="2024-05" db="EMBL/GenBank/DDBJ databases">
        <title>Haplotype-resolved chromosome-level genome assembly of Huyou (Citrus changshanensis).</title>
        <authorList>
            <person name="Miao C."/>
            <person name="Chen W."/>
            <person name="Wu Y."/>
            <person name="Wang L."/>
            <person name="Zhao S."/>
            <person name="Grierson D."/>
            <person name="Xu C."/>
            <person name="Chen K."/>
        </authorList>
    </citation>
    <scope>NUCLEOTIDE SEQUENCE [LARGE SCALE GENOMIC DNA]</scope>
    <source>
        <strain evidence="3">01-14</strain>
        <tissue evidence="3">Leaf</tissue>
    </source>
</reference>
<evidence type="ECO:0000259" key="2">
    <source>
        <dbReference type="Pfam" id="PF04037"/>
    </source>
</evidence>
<dbReference type="Proteomes" id="UP001428341">
    <property type="component" value="Unassembled WGS sequence"/>
</dbReference>
<dbReference type="PANTHER" id="PTHR12785">
    <property type="entry name" value="SPLICING FACTOR 3B"/>
    <property type="match status" value="1"/>
</dbReference>
<protein>
    <recommendedName>
        <fullName evidence="2">DUF382 domain-containing protein</fullName>
    </recommendedName>
</protein>
<dbReference type="Pfam" id="PF04037">
    <property type="entry name" value="DUF382"/>
    <property type="match status" value="1"/>
</dbReference>
<evidence type="ECO:0000313" key="4">
    <source>
        <dbReference type="Proteomes" id="UP001428341"/>
    </source>
</evidence>
<name>A0AAP0LNF3_9ROSI</name>
<gene>
    <name evidence="3" type="ORF">WN944_024339</name>
</gene>
<dbReference type="InterPro" id="IPR007180">
    <property type="entry name" value="DUF382"/>
</dbReference>
<dbReference type="PANTHER" id="PTHR12785:SF6">
    <property type="entry name" value="SPLICING FACTOR 3B SUBUNIT 2"/>
    <property type="match status" value="1"/>
</dbReference>
<feature type="domain" description="DUF382" evidence="2">
    <location>
        <begin position="114"/>
        <end position="198"/>
    </location>
</feature>
<organism evidence="3 4">
    <name type="scientific">Citrus x changshan-huyou</name>
    <dbReference type="NCBI Taxonomy" id="2935761"/>
    <lineage>
        <taxon>Eukaryota</taxon>
        <taxon>Viridiplantae</taxon>
        <taxon>Streptophyta</taxon>
        <taxon>Embryophyta</taxon>
        <taxon>Tracheophyta</taxon>
        <taxon>Spermatophyta</taxon>
        <taxon>Magnoliopsida</taxon>
        <taxon>eudicotyledons</taxon>
        <taxon>Gunneridae</taxon>
        <taxon>Pentapetalae</taxon>
        <taxon>rosids</taxon>
        <taxon>malvids</taxon>
        <taxon>Sapindales</taxon>
        <taxon>Rutaceae</taxon>
        <taxon>Aurantioideae</taxon>
        <taxon>Citrus</taxon>
    </lineage>
</organism>
<proteinExistence type="predicted"/>
<dbReference type="EMBL" id="JBCGBO010000024">
    <property type="protein sequence ID" value="KAK9181202.1"/>
    <property type="molecule type" value="Genomic_DNA"/>
</dbReference>
<evidence type="ECO:0000256" key="1">
    <source>
        <dbReference type="SAM" id="MobiDB-lite"/>
    </source>
</evidence>
<sequence length="374" mass="43380">MELKLNKSLLTVRERVDLDDGLDGEFREEFKKIFEKFSFQYPLGSLESASKMKEADISDSEDEEQKDNRQKEKGLSKKKKKHGRRMKIAAVKRYCSRPDVVEVWDATAADPKLLGKRGIGKQPFQLPDFIAATGIEKVRQACNEKVDSKKLKQDQSERMQPRMKKMDIDYQALHDAFFKYQTKPKLTTHGDLYYEGKEFELIRRHWGDLEEAEDQIEEEELEDGIESVESVGTPPSILTGIETPAVVDLRKQQRKEPERTLYQVLEEKAERIAPGTLLGTTHAYVINTGTQNKTRVKRVDLLKGQQTDRVDAILQPEELEVMDNVLPAKYEEAKQEEKLHSQREDFSDMVAENEKKRKRQMQEKEGKSKKNLKF</sequence>
<dbReference type="GO" id="GO:0005634">
    <property type="term" value="C:nucleus"/>
    <property type="evidence" value="ECO:0007669"/>
    <property type="project" value="InterPro"/>
</dbReference>